<organism evidence="1 2">
    <name type="scientific">Vibrio plantisponsor</name>
    <dbReference type="NCBI Taxonomy" id="664643"/>
    <lineage>
        <taxon>Bacteria</taxon>
        <taxon>Pseudomonadati</taxon>
        <taxon>Pseudomonadota</taxon>
        <taxon>Gammaproteobacteria</taxon>
        <taxon>Vibrionales</taxon>
        <taxon>Vibrionaceae</taxon>
        <taxon>Vibrio</taxon>
    </lineage>
</organism>
<keyword evidence="2" id="KW-1185">Reference proteome</keyword>
<gene>
    <name evidence="1" type="ORF">SBW85_03070</name>
</gene>
<comment type="caution">
    <text evidence="1">The sequence shown here is derived from an EMBL/GenBank/DDBJ whole genome shotgun (WGS) entry which is preliminary data.</text>
</comment>
<evidence type="ECO:0000313" key="1">
    <source>
        <dbReference type="EMBL" id="MDW6016749.1"/>
    </source>
</evidence>
<accession>A0ABU4IEU8</accession>
<dbReference type="Proteomes" id="UP001272325">
    <property type="component" value="Unassembled WGS sequence"/>
</dbReference>
<reference evidence="1 2" key="1">
    <citation type="submission" date="2023-11" db="EMBL/GenBank/DDBJ databases">
        <title>Plant-associative lifestyle of Vibrio porteresiae and its evolutionary dynamics.</title>
        <authorList>
            <person name="Rameshkumar N."/>
            <person name="Kirti K."/>
        </authorList>
    </citation>
    <scope>NUCLEOTIDE SEQUENCE [LARGE SCALE GENOMIC DNA]</scope>
    <source>
        <strain evidence="1 2">MSSRF60</strain>
    </source>
</reference>
<dbReference type="RefSeq" id="WP_171137467.1">
    <property type="nucleotide sequence ID" value="NZ_AP024893.1"/>
</dbReference>
<evidence type="ECO:0000313" key="2">
    <source>
        <dbReference type="Proteomes" id="UP001272325"/>
    </source>
</evidence>
<dbReference type="EMBL" id="JAWRCN010000001">
    <property type="protein sequence ID" value="MDW6016749.1"/>
    <property type="molecule type" value="Genomic_DNA"/>
</dbReference>
<proteinExistence type="predicted"/>
<name>A0ABU4IEU8_9VIBR</name>
<sequence length="91" mass="10531">MKTLSLQQTHKLISNIHVLNTGCDQLKETLADLPKDDPFRISAEAIIEGAEDFQHLEFQVQEITCEHAEKLFGDLERLRVEADKRNQEFDH</sequence>
<protein>
    <submittedName>
        <fullName evidence="1">Uncharacterized protein</fullName>
    </submittedName>
</protein>